<dbReference type="Gene3D" id="3.40.50.970">
    <property type="match status" value="1"/>
</dbReference>
<name>A0A060Z8Y1_ONCMY</name>
<dbReference type="PANTHER" id="PTHR43195:SF3">
    <property type="entry name" value="TRANSKETOLASE"/>
    <property type="match status" value="1"/>
</dbReference>
<reference evidence="4" key="1">
    <citation type="journal article" date="2014" name="Nat. Commun.">
        <title>The rainbow trout genome provides novel insights into evolution after whole-genome duplication in vertebrates.</title>
        <authorList>
            <person name="Berthelot C."/>
            <person name="Brunet F."/>
            <person name="Chalopin D."/>
            <person name="Juanchich A."/>
            <person name="Bernard M."/>
            <person name="Noel B."/>
            <person name="Bento P."/>
            <person name="Da Silva C."/>
            <person name="Labadie K."/>
            <person name="Alberti A."/>
            <person name="Aury J.M."/>
            <person name="Louis A."/>
            <person name="Dehais P."/>
            <person name="Bardou P."/>
            <person name="Montfort J."/>
            <person name="Klopp C."/>
            <person name="Cabau C."/>
            <person name="Gaspin C."/>
            <person name="Thorgaard G.H."/>
            <person name="Boussaha M."/>
            <person name="Quillet E."/>
            <person name="Guyomard R."/>
            <person name="Galiana D."/>
            <person name="Bobe J."/>
            <person name="Volff J.N."/>
            <person name="Genet C."/>
            <person name="Wincker P."/>
            <person name="Jaillon O."/>
            <person name="Roest Crollius H."/>
            <person name="Guiguen Y."/>
        </authorList>
    </citation>
    <scope>NUCLEOTIDE SEQUENCE [LARGE SCALE GENOMIC DNA]</scope>
</reference>
<dbReference type="SUPFAM" id="SSF52518">
    <property type="entry name" value="Thiamin diphosphate-binding fold (THDP-binding)"/>
    <property type="match status" value="1"/>
</dbReference>
<evidence type="ECO:0000259" key="3">
    <source>
        <dbReference type="Pfam" id="PF00456"/>
    </source>
</evidence>
<dbReference type="GO" id="GO:0005789">
    <property type="term" value="C:endoplasmic reticulum membrane"/>
    <property type="evidence" value="ECO:0007669"/>
    <property type="project" value="TreeGrafter"/>
</dbReference>
<keyword evidence="1" id="KW-0808">Transferase</keyword>
<sequence length="225" mass="24746">MGDGELSEGAVWEAMSFASYYQLDNLVAILDINRLGQTDPAPLQHHVEKYQKRCEAFGWHAIIVDGHSVEELCKALSQARHQPTAIIAKTTKGKGIPAVEDKMGWHAKPLPKDMAEGVVKDLQARIMNSSKRLYPATPMEDAPPVSLCNIRMPSAPAYKQGEKVTHRTHTSPQEDRLVVLPSAASIAPHHLQYIWDCALIPMTEVSTLLTALTLGTQPIVPNKIS</sequence>
<protein>
    <recommendedName>
        <fullName evidence="3">Transketolase N-terminal domain-containing protein</fullName>
    </recommendedName>
</protein>
<dbReference type="AlphaFoldDB" id="A0A060Z8Y1"/>
<dbReference type="STRING" id="8022.A0A060Z8Y1"/>
<dbReference type="InterPro" id="IPR051424">
    <property type="entry name" value="Transketolase-like"/>
</dbReference>
<dbReference type="PaxDb" id="8022-A0A060Z8Y1"/>
<proteinExistence type="predicted"/>
<dbReference type="InterPro" id="IPR029061">
    <property type="entry name" value="THDP-binding"/>
</dbReference>
<organism evidence="4 5">
    <name type="scientific">Oncorhynchus mykiss</name>
    <name type="common">Rainbow trout</name>
    <name type="synonym">Salmo gairdneri</name>
    <dbReference type="NCBI Taxonomy" id="8022"/>
    <lineage>
        <taxon>Eukaryota</taxon>
        <taxon>Metazoa</taxon>
        <taxon>Chordata</taxon>
        <taxon>Craniata</taxon>
        <taxon>Vertebrata</taxon>
        <taxon>Euteleostomi</taxon>
        <taxon>Actinopterygii</taxon>
        <taxon>Neopterygii</taxon>
        <taxon>Teleostei</taxon>
        <taxon>Protacanthopterygii</taxon>
        <taxon>Salmoniformes</taxon>
        <taxon>Salmonidae</taxon>
        <taxon>Salmoninae</taxon>
        <taxon>Oncorhynchus</taxon>
    </lineage>
</organism>
<gene>
    <name evidence="4" type="ORF">GSONMT00006856001</name>
</gene>
<dbReference type="PANTHER" id="PTHR43195">
    <property type="entry name" value="TRANSKETOLASE"/>
    <property type="match status" value="1"/>
</dbReference>
<dbReference type="EMBL" id="FR955823">
    <property type="protein sequence ID" value="CDR00312.1"/>
    <property type="molecule type" value="Genomic_DNA"/>
</dbReference>
<dbReference type="Proteomes" id="UP000193380">
    <property type="component" value="Unassembled WGS sequence"/>
</dbReference>
<evidence type="ECO:0000256" key="2">
    <source>
        <dbReference type="ARBA" id="ARBA00023052"/>
    </source>
</evidence>
<evidence type="ECO:0000313" key="5">
    <source>
        <dbReference type="Proteomes" id="UP000193380"/>
    </source>
</evidence>
<dbReference type="InterPro" id="IPR005474">
    <property type="entry name" value="Transketolase_N"/>
</dbReference>
<accession>A0A060Z8Y1</accession>
<keyword evidence="2" id="KW-0786">Thiamine pyrophosphate</keyword>
<dbReference type="GO" id="GO:0009052">
    <property type="term" value="P:pentose-phosphate shunt, non-oxidative branch"/>
    <property type="evidence" value="ECO:0007669"/>
    <property type="project" value="TreeGrafter"/>
</dbReference>
<dbReference type="GO" id="GO:0030976">
    <property type="term" value="F:thiamine pyrophosphate binding"/>
    <property type="evidence" value="ECO:0007669"/>
    <property type="project" value="TreeGrafter"/>
</dbReference>
<dbReference type="GO" id="GO:0004802">
    <property type="term" value="F:transketolase activity"/>
    <property type="evidence" value="ECO:0007669"/>
    <property type="project" value="TreeGrafter"/>
</dbReference>
<dbReference type="GO" id="GO:0070062">
    <property type="term" value="C:extracellular exosome"/>
    <property type="evidence" value="ECO:0007669"/>
    <property type="project" value="TreeGrafter"/>
</dbReference>
<evidence type="ECO:0000313" key="4">
    <source>
        <dbReference type="EMBL" id="CDR00312.1"/>
    </source>
</evidence>
<evidence type="ECO:0000256" key="1">
    <source>
        <dbReference type="ARBA" id="ARBA00022679"/>
    </source>
</evidence>
<feature type="domain" description="Transketolase N-terminal" evidence="3">
    <location>
        <begin position="1"/>
        <end position="114"/>
    </location>
</feature>
<dbReference type="Pfam" id="PF00456">
    <property type="entry name" value="Transketolase_N"/>
    <property type="match status" value="1"/>
</dbReference>
<reference evidence="4" key="2">
    <citation type="submission" date="2014-03" db="EMBL/GenBank/DDBJ databases">
        <authorList>
            <person name="Genoscope - CEA"/>
        </authorList>
    </citation>
    <scope>NUCLEOTIDE SEQUENCE</scope>
</reference>